<evidence type="ECO:0000256" key="6">
    <source>
        <dbReference type="SAM" id="Coils"/>
    </source>
</evidence>
<evidence type="ECO:0000256" key="3">
    <source>
        <dbReference type="ARBA" id="ARBA00023224"/>
    </source>
</evidence>
<evidence type="ECO:0000256" key="1">
    <source>
        <dbReference type="ARBA" id="ARBA00004429"/>
    </source>
</evidence>
<dbReference type="InterPro" id="IPR000727">
    <property type="entry name" value="T_SNARE_dom"/>
</dbReference>
<dbReference type="GO" id="GO:0007165">
    <property type="term" value="P:signal transduction"/>
    <property type="evidence" value="ECO:0007669"/>
    <property type="project" value="UniProtKB-KW"/>
</dbReference>
<feature type="region of interest" description="Disordered" evidence="7">
    <location>
        <begin position="1"/>
        <end position="23"/>
    </location>
</feature>
<comment type="similarity">
    <text evidence="4">Belongs to the methyl-accepting chemotaxis (MCP) protein family.</text>
</comment>
<dbReference type="Proteomes" id="UP000185678">
    <property type="component" value="Unassembled WGS sequence"/>
</dbReference>
<dbReference type="RefSeq" id="WP_175617042.1">
    <property type="nucleotide sequence ID" value="NZ_FTOA01000003.1"/>
</dbReference>
<dbReference type="InterPro" id="IPR004090">
    <property type="entry name" value="Chemotax_Me-accpt_rcpt"/>
</dbReference>
<dbReference type="SMART" id="SM01358">
    <property type="entry name" value="HBM"/>
    <property type="match status" value="1"/>
</dbReference>
<dbReference type="PRINTS" id="PR00260">
    <property type="entry name" value="CHEMTRNSDUCR"/>
</dbReference>
<dbReference type="Gene3D" id="6.10.340.10">
    <property type="match status" value="1"/>
</dbReference>
<feature type="domain" description="Methyl-accepting transducer" evidence="9">
    <location>
        <begin position="446"/>
        <end position="682"/>
    </location>
</feature>
<dbReference type="GO" id="GO:0004888">
    <property type="term" value="F:transmembrane signaling receptor activity"/>
    <property type="evidence" value="ECO:0007669"/>
    <property type="project" value="InterPro"/>
</dbReference>
<feature type="coiled-coil region" evidence="6">
    <location>
        <begin position="389"/>
        <end position="419"/>
    </location>
</feature>
<dbReference type="InterPro" id="IPR004089">
    <property type="entry name" value="MCPsignal_dom"/>
</dbReference>
<dbReference type="PROSITE" id="PS50192">
    <property type="entry name" value="T_SNARE"/>
    <property type="match status" value="1"/>
</dbReference>
<keyword evidence="13" id="KW-1185">Reference proteome</keyword>
<reference evidence="12 13" key="1">
    <citation type="submission" date="2017-01" db="EMBL/GenBank/DDBJ databases">
        <authorList>
            <person name="Mah S.A."/>
            <person name="Swanson W.J."/>
            <person name="Moy G.W."/>
            <person name="Vacquier V.D."/>
        </authorList>
    </citation>
    <scope>NUCLEOTIDE SEQUENCE [LARGE SCALE GENOMIC DNA]</scope>
    <source>
        <strain evidence="12 13">DSM 11589</strain>
    </source>
</reference>
<dbReference type="PROSITE" id="PS50111">
    <property type="entry name" value="CHEMOTAXIS_TRANSDUC_2"/>
    <property type="match status" value="1"/>
</dbReference>
<keyword evidence="2" id="KW-0997">Cell inner membrane</keyword>
<evidence type="ECO:0000256" key="2">
    <source>
        <dbReference type="ARBA" id="ARBA00022519"/>
    </source>
</evidence>
<evidence type="ECO:0000259" key="10">
    <source>
        <dbReference type="PROSITE" id="PS50192"/>
    </source>
</evidence>
<dbReference type="PANTHER" id="PTHR32089">
    <property type="entry name" value="METHYL-ACCEPTING CHEMOTAXIS PROTEIN MCPB"/>
    <property type="match status" value="1"/>
</dbReference>
<evidence type="ECO:0000259" key="11">
    <source>
        <dbReference type="PROSITE" id="PS50885"/>
    </source>
</evidence>
<evidence type="ECO:0000259" key="9">
    <source>
        <dbReference type="PROSITE" id="PS50111"/>
    </source>
</evidence>
<dbReference type="Pfam" id="PF00015">
    <property type="entry name" value="MCPsignal"/>
    <property type="match status" value="1"/>
</dbReference>
<dbReference type="SMART" id="SM00304">
    <property type="entry name" value="HAMP"/>
    <property type="match status" value="1"/>
</dbReference>
<keyword evidence="8" id="KW-1133">Transmembrane helix</keyword>
<dbReference type="SUPFAM" id="SSF158472">
    <property type="entry name" value="HAMP domain-like"/>
    <property type="match status" value="1"/>
</dbReference>
<gene>
    <name evidence="12" type="ORF">SAMN05421779_103612</name>
</gene>
<comment type="subcellular location">
    <subcellularLocation>
        <location evidence="1">Cell inner membrane</location>
        <topology evidence="1">Multi-pass membrane protein</topology>
    </subcellularLocation>
</comment>
<evidence type="ECO:0000256" key="5">
    <source>
        <dbReference type="PROSITE-ProRule" id="PRU00284"/>
    </source>
</evidence>
<feature type="transmembrane region" description="Helical" evidence="8">
    <location>
        <begin position="331"/>
        <end position="351"/>
    </location>
</feature>
<dbReference type="STRING" id="80876.SAMN05421779_103612"/>
<keyword evidence="2" id="KW-1003">Cell membrane</keyword>
<dbReference type="SMART" id="SM00283">
    <property type="entry name" value="MA"/>
    <property type="match status" value="1"/>
</dbReference>
<dbReference type="PANTHER" id="PTHR32089:SF112">
    <property type="entry name" value="LYSOZYME-LIKE PROTEIN-RELATED"/>
    <property type="match status" value="1"/>
</dbReference>
<evidence type="ECO:0000256" key="4">
    <source>
        <dbReference type="ARBA" id="ARBA00029447"/>
    </source>
</evidence>
<protein>
    <submittedName>
        <fullName evidence="12">Methyl-accepting chemotaxis sensory transducer</fullName>
    </submittedName>
</protein>
<proteinExistence type="inferred from homology"/>
<dbReference type="Pfam" id="PF00672">
    <property type="entry name" value="HAMP"/>
    <property type="match status" value="1"/>
</dbReference>
<dbReference type="InterPro" id="IPR003660">
    <property type="entry name" value="HAMP_dom"/>
</dbReference>
<name>A0A1N7LXD9_9PROT</name>
<dbReference type="CDD" id="cd06225">
    <property type="entry name" value="HAMP"/>
    <property type="match status" value="1"/>
</dbReference>
<dbReference type="PROSITE" id="PS50885">
    <property type="entry name" value="HAMP"/>
    <property type="match status" value="1"/>
</dbReference>
<dbReference type="GO" id="GO:0005886">
    <property type="term" value="C:plasma membrane"/>
    <property type="evidence" value="ECO:0007669"/>
    <property type="project" value="UniProtKB-SubCell"/>
</dbReference>
<feature type="region of interest" description="Disordered" evidence="7">
    <location>
        <begin position="460"/>
        <end position="479"/>
    </location>
</feature>
<keyword evidence="3 5" id="KW-0807">Transducer</keyword>
<keyword evidence="6" id="KW-0175">Coiled coil</keyword>
<dbReference type="GO" id="GO:0006935">
    <property type="term" value="P:chemotaxis"/>
    <property type="evidence" value="ECO:0007669"/>
    <property type="project" value="InterPro"/>
</dbReference>
<feature type="transmembrane region" description="Helical" evidence="8">
    <location>
        <begin position="36"/>
        <end position="56"/>
    </location>
</feature>
<evidence type="ECO:0000256" key="8">
    <source>
        <dbReference type="SAM" id="Phobius"/>
    </source>
</evidence>
<dbReference type="SUPFAM" id="SSF58104">
    <property type="entry name" value="Methyl-accepting chemotaxis protein (MCP) signaling domain"/>
    <property type="match status" value="1"/>
</dbReference>
<dbReference type="Gene3D" id="1.10.287.950">
    <property type="entry name" value="Methyl-accepting chemotaxis protein"/>
    <property type="match status" value="1"/>
</dbReference>
<feature type="domain" description="HAMP" evidence="11">
    <location>
        <begin position="352"/>
        <end position="405"/>
    </location>
</feature>
<accession>A0A1N7LXD9</accession>
<sequence length="702" mass="75017">MSDTISMETYESAPQTRVTPVSSPAKGLSLSIGQRITLGFAAVLVLLAAISGGAIYSSQVVRSSVQQFRDQSDASLSVGKLKQEFLAMDSLVNRYSLDGSQEKAQAIADKSMGLITAIDNGLKAVPETSEAYPLLKELSGAMKNYAGDFSSMTILRMQFETVSDKTLSTEGDNLVWLLSQLSSELGSMGNAYGVTYARNARESALQARLSSYMYLGRYKPELAEQTRKQLKELEWPLKLVGTSLERMGDQENATKARELLEKVQAAYKSYGRAFDRSAGLLQELRTLADDSMMKQVSHLAESFDKLTAISDTERGEIEASMEHQMKFSEHVIMAAGGIGLLLGALFAVLIGRSLSRPVLAMAGAMQELADGRLDVDVPARDRGDELGQMAQALEVFKEHAEANRRLEEQQRVMAAKAEQERRSLMDGMADDFQTNVGHIVEMVSQSSQVMQTLAQQMTDSAASAQRRAERVASASEEASANVQTVAAAAEELAASIHEIGRQVKESSSIVHAAVEETERTDAMVRGLADSAQRIGEVVALISDVANQTNLLALNATIEAARAGEAGKGFAVVANEVKALANQTARATEEIATQISAVQGATQGAVQAINGISATIARIDAISSTIASAVEQQGAATKEITHNVHQAAQGTQDVSENILAVSDAVEQTGGASLQVLSAAEQVQSEAHRLSSEMSTFLAQIRAG</sequence>
<organism evidence="12 13">
    <name type="scientific">Insolitispirillum peregrinum</name>
    <dbReference type="NCBI Taxonomy" id="80876"/>
    <lineage>
        <taxon>Bacteria</taxon>
        <taxon>Pseudomonadati</taxon>
        <taxon>Pseudomonadota</taxon>
        <taxon>Alphaproteobacteria</taxon>
        <taxon>Rhodospirillales</taxon>
        <taxon>Novispirillaceae</taxon>
        <taxon>Insolitispirillum</taxon>
    </lineage>
</organism>
<keyword evidence="8" id="KW-0472">Membrane</keyword>
<dbReference type="InterPro" id="IPR032255">
    <property type="entry name" value="HBM"/>
</dbReference>
<evidence type="ECO:0000256" key="7">
    <source>
        <dbReference type="SAM" id="MobiDB-lite"/>
    </source>
</evidence>
<keyword evidence="8" id="KW-0812">Transmembrane</keyword>
<feature type="domain" description="T-SNARE coiled-coil homology" evidence="10">
    <location>
        <begin position="598"/>
        <end position="660"/>
    </location>
</feature>
<dbReference type="EMBL" id="FTOA01000003">
    <property type="protein sequence ID" value="SIS78487.1"/>
    <property type="molecule type" value="Genomic_DNA"/>
</dbReference>
<dbReference type="AlphaFoldDB" id="A0A1N7LXD9"/>
<evidence type="ECO:0000313" key="13">
    <source>
        <dbReference type="Proteomes" id="UP000185678"/>
    </source>
</evidence>
<evidence type="ECO:0000313" key="12">
    <source>
        <dbReference type="EMBL" id="SIS78487.1"/>
    </source>
</evidence>
<feature type="compositionally biased region" description="Polar residues" evidence="7">
    <location>
        <begin position="1"/>
        <end position="22"/>
    </location>
</feature>